<evidence type="ECO:0000256" key="1">
    <source>
        <dbReference type="SAM" id="SignalP"/>
    </source>
</evidence>
<feature type="chain" id="PRO_5009138758" evidence="1">
    <location>
        <begin position="26"/>
        <end position="215"/>
    </location>
</feature>
<feature type="signal peptide" evidence="1">
    <location>
        <begin position="1"/>
        <end position="25"/>
    </location>
</feature>
<accession>A0A1E3VXX7</accession>
<name>A0A1E3VXX7_9HYPH</name>
<protein>
    <submittedName>
        <fullName evidence="2">Uncharacterized protein</fullName>
    </submittedName>
</protein>
<dbReference type="AlphaFoldDB" id="A0A1E3VXX7"/>
<sequence length="215" mass="22127">MQGARPKGRRRIVAKAGLGACAAFAALLAASEVRDVFPAVDEGGLAQSLRQSAWTKALSGHATAQDWPWQNVSARMSRLPSAPVRRLGLSASLRDATDTATQAVSLSPAGAAPAKQSDAIARSMEGDVALGDVGSGTVGIGDSITFTASDGATCVYRVTGRPVVDPHLASGEAEGAQGEAGLFECSPLDSLILRATQQARKNVPAPRPADNQRKL</sequence>
<proteinExistence type="predicted"/>
<dbReference type="EMBL" id="LPWG01000013">
    <property type="protein sequence ID" value="ODR98369.1"/>
    <property type="molecule type" value="Genomic_DNA"/>
</dbReference>
<reference evidence="2 3" key="1">
    <citation type="journal article" date="2016" name="Environ. Microbiol.">
        <title>New Methyloceanibacter diversity from North Sea sediments includes methanotroph containing solely the soluble methane monooxygenase.</title>
        <authorList>
            <person name="Vekeman B."/>
            <person name="Kerckhof F.M."/>
            <person name="Cremers G."/>
            <person name="de Vos P."/>
            <person name="Vandamme P."/>
            <person name="Boon N."/>
            <person name="Op den Camp H.J."/>
            <person name="Heylen K."/>
        </authorList>
    </citation>
    <scope>NUCLEOTIDE SEQUENCE [LARGE SCALE GENOMIC DNA]</scope>
    <source>
        <strain evidence="2 3">R-67174</strain>
    </source>
</reference>
<evidence type="ECO:0000313" key="3">
    <source>
        <dbReference type="Proteomes" id="UP000094501"/>
    </source>
</evidence>
<organism evidence="2 3">
    <name type="scientific">Methyloceanibacter methanicus</name>
    <dbReference type="NCBI Taxonomy" id="1774968"/>
    <lineage>
        <taxon>Bacteria</taxon>
        <taxon>Pseudomonadati</taxon>
        <taxon>Pseudomonadota</taxon>
        <taxon>Alphaproteobacteria</taxon>
        <taxon>Hyphomicrobiales</taxon>
        <taxon>Hyphomicrobiaceae</taxon>
        <taxon>Methyloceanibacter</taxon>
    </lineage>
</organism>
<gene>
    <name evidence="2" type="ORF">AUC68_07945</name>
</gene>
<keyword evidence="3" id="KW-1185">Reference proteome</keyword>
<comment type="caution">
    <text evidence="2">The sequence shown here is derived from an EMBL/GenBank/DDBJ whole genome shotgun (WGS) entry which is preliminary data.</text>
</comment>
<evidence type="ECO:0000313" key="2">
    <source>
        <dbReference type="EMBL" id="ODR98369.1"/>
    </source>
</evidence>
<keyword evidence="1" id="KW-0732">Signal</keyword>
<dbReference type="Proteomes" id="UP000094501">
    <property type="component" value="Unassembled WGS sequence"/>
</dbReference>